<evidence type="ECO:0000313" key="2">
    <source>
        <dbReference type="EMBL" id="KAF3006486.1"/>
    </source>
</evidence>
<dbReference type="OrthoDB" id="3545916at2759"/>
<feature type="coiled-coil region" evidence="1">
    <location>
        <begin position="204"/>
        <end position="238"/>
    </location>
</feature>
<dbReference type="EMBL" id="SWKU01000005">
    <property type="protein sequence ID" value="KAF3006486.1"/>
    <property type="molecule type" value="Genomic_DNA"/>
</dbReference>
<reference evidence="2" key="1">
    <citation type="submission" date="2019-04" db="EMBL/GenBank/DDBJ databases">
        <title>Sequencing of skin fungus with MAO and IRED activity.</title>
        <authorList>
            <person name="Marsaioli A.J."/>
            <person name="Bonatto J.M.C."/>
            <person name="Reis Junior O."/>
        </authorList>
    </citation>
    <scope>NUCLEOTIDE SEQUENCE</scope>
    <source>
        <strain evidence="2">30M1</strain>
    </source>
</reference>
<dbReference type="AlphaFoldDB" id="A0A9P4W902"/>
<protein>
    <submittedName>
        <fullName evidence="2">Uncharacterized protein</fullName>
    </submittedName>
</protein>
<evidence type="ECO:0000256" key="1">
    <source>
        <dbReference type="SAM" id="Coils"/>
    </source>
</evidence>
<comment type="caution">
    <text evidence="2">The sequence shown here is derived from an EMBL/GenBank/DDBJ whole genome shotgun (WGS) entry which is preliminary data.</text>
</comment>
<name>A0A9P4W902_CURKU</name>
<accession>A0A9P4W902</accession>
<evidence type="ECO:0000313" key="3">
    <source>
        <dbReference type="Proteomes" id="UP000801428"/>
    </source>
</evidence>
<organism evidence="2 3">
    <name type="scientific">Curvularia kusanoi</name>
    <name type="common">Cochliobolus kusanoi</name>
    <dbReference type="NCBI Taxonomy" id="90978"/>
    <lineage>
        <taxon>Eukaryota</taxon>
        <taxon>Fungi</taxon>
        <taxon>Dikarya</taxon>
        <taxon>Ascomycota</taxon>
        <taxon>Pezizomycotina</taxon>
        <taxon>Dothideomycetes</taxon>
        <taxon>Pleosporomycetidae</taxon>
        <taxon>Pleosporales</taxon>
        <taxon>Pleosporineae</taxon>
        <taxon>Pleosporaceae</taxon>
        <taxon>Curvularia</taxon>
    </lineage>
</organism>
<sequence length="523" mass="60106">MDNLDEKPAQALKKIIKNNRRKLRRLHRSRQQLQQQNRDMWQNRQDMIGEDTELRRANQELQQETQKLRKELQDIHHGQRQDQEATREYLKLQEEHQKLHSKHQDLQCEHNGTLQHLAGVQEATEKLKSKLKRAKLQYKEDTRTLDDESRHWRSRYAFLVHRIISPYAHMSKLKYDDTDLSSMDLVLKPLQKDILRGETSRKEFSTLKAQMQASQREAHSLQELVDELQKEMLAQVQKVQAVPDEQFAQNFRAIIGHVKSLSRSVHTGSGSGMFQVLHSGVLLLNTSECHWIVKQNQKYYIEAWIWSVMLEHIFATPFAIFGVASSAFGKSWMWLYGEKFEGARPLPSASCELYRRTVLEEMVRLAGRDTILSGQEDAHILDSERARRLAEGALQWREKVANTIGTQLAIISSTVDFSQISHIVNRSFALALEMSSQRCRLQITYPAIGAAFHSGSMSSIPDLGGKDTHGGDVAFIINPGLTKWGDAHGQYLDQRYDIVPSLVQLQPPKPCASGKDCQERNLT</sequence>
<proteinExistence type="predicted"/>
<dbReference type="Proteomes" id="UP000801428">
    <property type="component" value="Unassembled WGS sequence"/>
</dbReference>
<keyword evidence="1" id="KW-0175">Coiled coil</keyword>
<gene>
    <name evidence="2" type="ORF">E8E13_004233</name>
</gene>
<keyword evidence="3" id="KW-1185">Reference proteome</keyword>
<feature type="coiled-coil region" evidence="1">
    <location>
        <begin position="16"/>
        <end position="137"/>
    </location>
</feature>